<feature type="domain" description="Acyltransferase 3" evidence="2">
    <location>
        <begin position="17"/>
        <end position="360"/>
    </location>
</feature>
<dbReference type="GO" id="GO:0016020">
    <property type="term" value="C:membrane"/>
    <property type="evidence" value="ECO:0007669"/>
    <property type="project" value="TreeGrafter"/>
</dbReference>
<dbReference type="PANTHER" id="PTHR23028:SF53">
    <property type="entry name" value="ACYL_TRANSF_3 DOMAIN-CONTAINING PROTEIN"/>
    <property type="match status" value="1"/>
</dbReference>
<evidence type="ECO:0000256" key="1">
    <source>
        <dbReference type="SAM" id="Phobius"/>
    </source>
</evidence>
<feature type="transmembrane region" description="Helical" evidence="1">
    <location>
        <begin position="344"/>
        <end position="362"/>
    </location>
</feature>
<feature type="domain" description="SGNH" evidence="3">
    <location>
        <begin position="438"/>
        <end position="690"/>
    </location>
</feature>
<keyword evidence="5" id="KW-1185">Reference proteome</keyword>
<dbReference type="GO" id="GO:0009103">
    <property type="term" value="P:lipopolysaccharide biosynthetic process"/>
    <property type="evidence" value="ECO:0007669"/>
    <property type="project" value="TreeGrafter"/>
</dbReference>
<evidence type="ECO:0000313" key="5">
    <source>
        <dbReference type="Proteomes" id="UP000656804"/>
    </source>
</evidence>
<keyword evidence="1" id="KW-1133">Transmembrane helix</keyword>
<accession>A0A930UYQ3</accession>
<keyword evidence="4" id="KW-0808">Transferase</keyword>
<comment type="caution">
    <text evidence="4">The sequence shown here is derived from an EMBL/GenBank/DDBJ whole genome shotgun (WGS) entry which is preliminary data.</text>
</comment>
<dbReference type="EMBL" id="JADIVZ010000006">
    <property type="protein sequence ID" value="MBF4162551.1"/>
    <property type="molecule type" value="Genomic_DNA"/>
</dbReference>
<dbReference type="GO" id="GO:0016747">
    <property type="term" value="F:acyltransferase activity, transferring groups other than amino-acyl groups"/>
    <property type="evidence" value="ECO:0007669"/>
    <property type="project" value="InterPro"/>
</dbReference>
<feature type="transmembrane region" description="Helical" evidence="1">
    <location>
        <begin position="383"/>
        <end position="401"/>
    </location>
</feature>
<dbReference type="Pfam" id="PF19040">
    <property type="entry name" value="SGNH"/>
    <property type="match status" value="1"/>
</dbReference>
<dbReference type="RefSeq" id="WP_194503822.1">
    <property type="nucleotide sequence ID" value="NZ_JADIVZ010000006.1"/>
</dbReference>
<feature type="transmembrane region" description="Helical" evidence="1">
    <location>
        <begin position="277"/>
        <end position="304"/>
    </location>
</feature>
<feature type="transmembrane region" description="Helical" evidence="1">
    <location>
        <begin position="316"/>
        <end position="338"/>
    </location>
</feature>
<sequence length="697" mass="73809">MGATAGGGGSRLRYRPELDGLRAVAILLVVAFHLDLPGTRGGFVGVDVFFTLSGFLIVGLVRAELGGGGRVRWAAFYARRARRLLPAAVLVYVFVLLASVLVVDPDGARGRVAMSAVAASGSLSNVYFWAVAPVSYFSPEGDGSELLLHTWSLGVEEQFYLGLPLLVLVAAVLARLRPGWSTARSLAVLVPVCSVLSVVVAVWLSRHYDQAGFYLLPSRFYEIGAGATLALLLPDPGVLPRRLRDVLALASVPLLVLLVVRPLPAQGVPGAWGLLPVAFALAVITGTAGGAGGVGGVGGVGALVRRLLCSRPAVALGRVSYGWYLWHWPLLVLASLWWLGTDPWWVRVGAVLVGLGLASLSLRYVETPVRRGRFTGRLTTRRSLVGALVSVAVVALVAGLVSAQARYAPQPGYWASVATAEADYPQLPASCGQTAADPMGTDGRACRLLTPATADSPVVFVTGDSHAWSMLPALEQALRGTGVGLVDLSEPDCPPGVRRIDLTAESLAQDRARHGRCLALNRRVLDLVDDTAARRPVGVVVAGRWTEQLGEHPLSVAERDSSRLELWGWARGVLPDELTRAVETMQGDGARVAVVAPIPEMRRLVPQCVGLPWVPGSCDVTRAAETRYDAPALSMVENLVGATGATLVDPAPALCDDQSCRASSGGVVNYFDDDHPSATRSRSMAGLFEPWVRDLRG</sequence>
<dbReference type="InterPro" id="IPR002656">
    <property type="entry name" value="Acyl_transf_3_dom"/>
</dbReference>
<feature type="transmembrane region" description="Helical" evidence="1">
    <location>
        <begin position="246"/>
        <end position="265"/>
    </location>
</feature>
<feature type="transmembrane region" description="Helical" evidence="1">
    <location>
        <begin position="83"/>
        <end position="103"/>
    </location>
</feature>
<dbReference type="Pfam" id="PF01757">
    <property type="entry name" value="Acyl_transf_3"/>
    <property type="match status" value="1"/>
</dbReference>
<evidence type="ECO:0000259" key="3">
    <source>
        <dbReference type="Pfam" id="PF19040"/>
    </source>
</evidence>
<name>A0A930UYQ3_9ACTN</name>
<protein>
    <submittedName>
        <fullName evidence="4">Acyltransferase</fullName>
    </submittedName>
</protein>
<dbReference type="AlphaFoldDB" id="A0A930UYQ3"/>
<feature type="transmembrane region" description="Helical" evidence="1">
    <location>
        <begin position="211"/>
        <end position="234"/>
    </location>
</feature>
<dbReference type="InterPro" id="IPR050879">
    <property type="entry name" value="Acyltransferase_3"/>
</dbReference>
<evidence type="ECO:0000313" key="4">
    <source>
        <dbReference type="EMBL" id="MBF4162551.1"/>
    </source>
</evidence>
<keyword evidence="4" id="KW-0012">Acyltransferase</keyword>
<gene>
    <name evidence="4" type="ORF">ISG29_12710</name>
</gene>
<evidence type="ECO:0000259" key="2">
    <source>
        <dbReference type="Pfam" id="PF01757"/>
    </source>
</evidence>
<proteinExistence type="predicted"/>
<feature type="transmembrane region" description="Helical" evidence="1">
    <location>
        <begin position="158"/>
        <end position="174"/>
    </location>
</feature>
<organism evidence="4 5">
    <name type="scientific">Nocardioides acrostichi</name>
    <dbReference type="NCBI Taxonomy" id="2784339"/>
    <lineage>
        <taxon>Bacteria</taxon>
        <taxon>Bacillati</taxon>
        <taxon>Actinomycetota</taxon>
        <taxon>Actinomycetes</taxon>
        <taxon>Propionibacteriales</taxon>
        <taxon>Nocardioidaceae</taxon>
        <taxon>Nocardioides</taxon>
    </lineage>
</organism>
<feature type="transmembrane region" description="Helical" evidence="1">
    <location>
        <begin position="186"/>
        <end position="205"/>
    </location>
</feature>
<keyword evidence="1" id="KW-0472">Membrane</keyword>
<dbReference type="InterPro" id="IPR043968">
    <property type="entry name" value="SGNH"/>
</dbReference>
<dbReference type="Proteomes" id="UP000656804">
    <property type="component" value="Unassembled WGS sequence"/>
</dbReference>
<reference evidence="4" key="1">
    <citation type="submission" date="2020-11" db="EMBL/GenBank/DDBJ databases">
        <title>Nocardioides sp. CBS4Y-1, whole genome shotgun sequence.</title>
        <authorList>
            <person name="Tuo L."/>
        </authorList>
    </citation>
    <scope>NUCLEOTIDE SEQUENCE</scope>
    <source>
        <strain evidence="4">CBS4Y-1</strain>
    </source>
</reference>
<keyword evidence="1" id="KW-0812">Transmembrane</keyword>
<feature type="transmembrane region" description="Helical" evidence="1">
    <location>
        <begin position="20"/>
        <end position="36"/>
    </location>
</feature>
<dbReference type="PANTHER" id="PTHR23028">
    <property type="entry name" value="ACETYLTRANSFERASE"/>
    <property type="match status" value="1"/>
</dbReference>
<feature type="transmembrane region" description="Helical" evidence="1">
    <location>
        <begin position="43"/>
        <end position="63"/>
    </location>
</feature>